<dbReference type="EMBL" id="BTGU01000032">
    <property type="protein sequence ID" value="GMN50077.1"/>
    <property type="molecule type" value="Genomic_DNA"/>
</dbReference>
<gene>
    <name evidence="3" type="ORF">TIFTF001_019230</name>
</gene>
<feature type="region of interest" description="Disordered" evidence="2">
    <location>
        <begin position="675"/>
        <end position="695"/>
    </location>
</feature>
<sequence>MADDYAFTVEEMEIDGSVGYPRAYAKLCRDRSAGPYAHGPPFTFMPYSLQEHEAMRARELDKIFPILDPKAKQTAKPKIFVSLLWKQLSHLGNAGFDPTVIRVDPYGNVLYYHADSASPLAWGIDHWFPCSRGGLTVPSNLRILQWQACKKKHNKLEFLIPWWDFQLGISVNQFLSIFASANTDFRHRAFSFLFSEGENEELNSSQAVNSHSFPQHFVESKEQLGLAPAAIVASRRESYGSSSILQSVDYNRLRSHSPAIAARRVKTSKENENPYQAIVMARDSLKQREETAKMQAEVLKLDDEVNGMRLKNEEEKLSIQDLEMELIKRRRRAEKCRKLAEAQSSYRTMLEKMIRDAMHQSVIYKEQVRLNQAAANALMARLEAQKAICDAAEKELHKKYKQRDEIEKQIRPEWEQARKRSRMEDALIEERDQKTVLYLPGIRPRTPLHKELRVFLEEEHKASEAGLSLSEDEKRFERMNELKKTEKNFHIDERRERSKTSFVSLSEDEKQSERANKLKKTEKDFSIDKRRKRGKAIVVLEDDNVNEQKCGTSEVEEERKHKFQSSIPQEPEIEEDEESRKERGKGNVEKWLQMLLENAQEEDLEQPESENERSRTADDIISKLNIKYPQKESKSWKSPESGDREDWITKQIQKEKQPGKETIKMSEVINVTEGVESSKAIEERERRSQSVGKERKLARCESARAIRRIPSSPSIILGMKKGVDCMRKKPMVSGDDEGYEEQHHIIGNNSFLKSSIKTIKKAVKI</sequence>
<accession>A0AA88AFW3</accession>
<feature type="compositionally biased region" description="Basic and acidic residues" evidence="2">
    <location>
        <begin position="507"/>
        <end position="519"/>
    </location>
</feature>
<dbReference type="AlphaFoldDB" id="A0AA88AFW3"/>
<feature type="region of interest" description="Disordered" evidence="2">
    <location>
        <begin position="493"/>
        <end position="519"/>
    </location>
</feature>
<protein>
    <recommendedName>
        <fullName evidence="5">Trichohyalin</fullName>
    </recommendedName>
</protein>
<keyword evidence="4" id="KW-1185">Reference proteome</keyword>
<feature type="compositionally biased region" description="Basic and acidic residues" evidence="2">
    <location>
        <begin position="679"/>
        <end position="695"/>
    </location>
</feature>
<proteinExistence type="predicted"/>
<feature type="compositionally biased region" description="Basic and acidic residues" evidence="2">
    <location>
        <begin position="610"/>
        <end position="621"/>
    </location>
</feature>
<dbReference type="PANTHER" id="PTHR33427">
    <property type="entry name" value="HNH ENDONUCLEASE"/>
    <property type="match status" value="1"/>
</dbReference>
<dbReference type="PANTHER" id="PTHR33427:SF2">
    <property type="entry name" value="TRICHOHYALIN"/>
    <property type="match status" value="1"/>
</dbReference>
<comment type="caution">
    <text evidence="3">The sequence shown here is derived from an EMBL/GenBank/DDBJ whole genome shotgun (WGS) entry which is preliminary data.</text>
</comment>
<dbReference type="Proteomes" id="UP001187192">
    <property type="component" value="Unassembled WGS sequence"/>
</dbReference>
<feature type="compositionally biased region" description="Acidic residues" evidence="2">
    <location>
        <begin position="599"/>
        <end position="609"/>
    </location>
</feature>
<feature type="compositionally biased region" description="Basic and acidic residues" evidence="2">
    <location>
        <begin position="578"/>
        <end position="588"/>
    </location>
</feature>
<reference evidence="3" key="1">
    <citation type="submission" date="2023-07" db="EMBL/GenBank/DDBJ databases">
        <title>draft genome sequence of fig (Ficus carica).</title>
        <authorList>
            <person name="Takahashi T."/>
            <person name="Nishimura K."/>
        </authorList>
    </citation>
    <scope>NUCLEOTIDE SEQUENCE</scope>
</reference>
<keyword evidence="1" id="KW-0175">Coiled coil</keyword>
<feature type="coiled-coil region" evidence="1">
    <location>
        <begin position="365"/>
        <end position="409"/>
    </location>
</feature>
<feature type="region of interest" description="Disordered" evidence="2">
    <location>
        <begin position="548"/>
        <end position="624"/>
    </location>
</feature>
<evidence type="ECO:0000313" key="3">
    <source>
        <dbReference type="EMBL" id="GMN50077.1"/>
    </source>
</evidence>
<evidence type="ECO:0000313" key="4">
    <source>
        <dbReference type="Proteomes" id="UP001187192"/>
    </source>
</evidence>
<name>A0AA88AFW3_FICCA</name>
<organism evidence="3 4">
    <name type="scientific">Ficus carica</name>
    <name type="common">Common fig</name>
    <dbReference type="NCBI Taxonomy" id="3494"/>
    <lineage>
        <taxon>Eukaryota</taxon>
        <taxon>Viridiplantae</taxon>
        <taxon>Streptophyta</taxon>
        <taxon>Embryophyta</taxon>
        <taxon>Tracheophyta</taxon>
        <taxon>Spermatophyta</taxon>
        <taxon>Magnoliopsida</taxon>
        <taxon>eudicotyledons</taxon>
        <taxon>Gunneridae</taxon>
        <taxon>Pentapetalae</taxon>
        <taxon>rosids</taxon>
        <taxon>fabids</taxon>
        <taxon>Rosales</taxon>
        <taxon>Moraceae</taxon>
        <taxon>Ficeae</taxon>
        <taxon>Ficus</taxon>
    </lineage>
</organism>
<evidence type="ECO:0008006" key="5">
    <source>
        <dbReference type="Google" id="ProtNLM"/>
    </source>
</evidence>
<evidence type="ECO:0000256" key="1">
    <source>
        <dbReference type="SAM" id="Coils"/>
    </source>
</evidence>
<evidence type="ECO:0000256" key="2">
    <source>
        <dbReference type="SAM" id="MobiDB-lite"/>
    </source>
</evidence>